<dbReference type="Proteomes" id="UP000326364">
    <property type="component" value="Unassembled WGS sequence"/>
</dbReference>
<evidence type="ECO:0000313" key="1">
    <source>
        <dbReference type="EMBL" id="KAA9018267.1"/>
    </source>
</evidence>
<sequence>MQVIAAALEVEDQTTLPDLIARTADTLRTLAGQLEEGTLLDPVEWVIPMADIGTERMEEHCDAIAARLGKKHLAVYAICFDDDVPLERVYQVVDGNKAANKTLPVQDRRAFARVNKRKGCLGSRCLYVGKSEKAAERLRQHLIEANPATFAIHLKYWPNDIPGNLIVKVIGVAGVQSILLPFIEDQMASEMPPILGKRGSV</sequence>
<accession>A0A5J5I5K7</accession>
<dbReference type="RefSeq" id="WP_150425451.1">
    <property type="nucleotide sequence ID" value="NZ_VYQA01000005.1"/>
</dbReference>
<dbReference type="Proteomes" id="UP000325933">
    <property type="component" value="Unassembled WGS sequence"/>
</dbReference>
<comment type="caution">
    <text evidence="2">The sequence shown here is derived from an EMBL/GenBank/DDBJ whole genome shotgun (WGS) entry which is preliminary data.</text>
</comment>
<gene>
    <name evidence="2" type="ORF">F4U95_09100</name>
    <name evidence="1" type="ORF">F4U96_09150</name>
</gene>
<evidence type="ECO:0000313" key="4">
    <source>
        <dbReference type="Proteomes" id="UP000326364"/>
    </source>
</evidence>
<protein>
    <submittedName>
        <fullName evidence="2">Uncharacterized protein</fullName>
    </submittedName>
</protein>
<evidence type="ECO:0000313" key="2">
    <source>
        <dbReference type="EMBL" id="KAA9030903.1"/>
    </source>
</evidence>
<evidence type="ECO:0000313" key="3">
    <source>
        <dbReference type="Proteomes" id="UP000325933"/>
    </source>
</evidence>
<dbReference type="EMBL" id="VYQB01000005">
    <property type="protein sequence ID" value="KAA9018267.1"/>
    <property type="molecule type" value="Genomic_DNA"/>
</dbReference>
<name>A0A5J5I5K7_9SPHN</name>
<keyword evidence="4" id="KW-1185">Reference proteome</keyword>
<dbReference type="EMBL" id="VYQA01000005">
    <property type="protein sequence ID" value="KAA9030903.1"/>
    <property type="molecule type" value="Genomic_DNA"/>
</dbReference>
<dbReference type="AlphaFoldDB" id="A0A5J5I5K7"/>
<organism evidence="2 3">
    <name type="scientific">Sphingobium limneticum</name>
    <dbReference type="NCBI Taxonomy" id="1007511"/>
    <lineage>
        <taxon>Bacteria</taxon>
        <taxon>Pseudomonadati</taxon>
        <taxon>Pseudomonadota</taxon>
        <taxon>Alphaproteobacteria</taxon>
        <taxon>Sphingomonadales</taxon>
        <taxon>Sphingomonadaceae</taxon>
        <taxon>Sphingobium</taxon>
    </lineage>
</organism>
<proteinExistence type="predicted"/>
<reference evidence="3 4" key="1">
    <citation type="submission" date="2019-09" db="EMBL/GenBank/DDBJ databases">
        <authorList>
            <person name="Feng G."/>
        </authorList>
    </citation>
    <scope>NUCLEOTIDE SEQUENCE [LARGE SCALE GENOMIC DNA]</scope>
    <source>
        <strain evidence="2 3">KACC 19283</strain>
        <strain evidence="1 4">KACC 19284</strain>
    </source>
</reference>